<evidence type="ECO:0000256" key="3">
    <source>
        <dbReference type="ARBA" id="ARBA00023163"/>
    </source>
</evidence>
<dbReference type="Proteomes" id="UP000214746">
    <property type="component" value="Unassembled WGS sequence"/>
</dbReference>
<dbReference type="GO" id="GO:0003677">
    <property type="term" value="F:DNA binding"/>
    <property type="evidence" value="ECO:0007669"/>
    <property type="project" value="UniProtKB-KW"/>
</dbReference>
<dbReference type="Gene3D" id="1.10.10.10">
    <property type="entry name" value="Winged helix-like DNA-binding domain superfamily/Winged helix DNA-binding domain"/>
    <property type="match status" value="1"/>
</dbReference>
<protein>
    <submittedName>
        <fullName evidence="5">FadR family transcriptional regulator</fullName>
    </submittedName>
</protein>
<comment type="caution">
    <text evidence="5">The sequence shown here is derived from an EMBL/GenBank/DDBJ whole genome shotgun (WGS) entry which is preliminary data.</text>
</comment>
<dbReference type="InterPro" id="IPR008920">
    <property type="entry name" value="TF_FadR/GntR_C"/>
</dbReference>
<keyword evidence="1" id="KW-0805">Transcription regulation</keyword>
<evidence type="ECO:0000313" key="6">
    <source>
        <dbReference type="Proteomes" id="UP000214746"/>
    </source>
</evidence>
<dbReference type="SMART" id="SM00895">
    <property type="entry name" value="FCD"/>
    <property type="match status" value="1"/>
</dbReference>
<dbReference type="SMART" id="SM00345">
    <property type="entry name" value="HTH_GNTR"/>
    <property type="match status" value="1"/>
</dbReference>
<keyword evidence="3" id="KW-0804">Transcription</keyword>
<dbReference type="CDD" id="cd07377">
    <property type="entry name" value="WHTH_GntR"/>
    <property type="match status" value="1"/>
</dbReference>
<dbReference type="Pfam" id="PF00392">
    <property type="entry name" value="GntR"/>
    <property type="match status" value="1"/>
</dbReference>
<dbReference type="EMBL" id="NHRJ02000006">
    <property type="protein sequence ID" value="PZE20545.1"/>
    <property type="molecule type" value="Genomic_DNA"/>
</dbReference>
<dbReference type="RefSeq" id="WP_089200298.1">
    <property type="nucleotide sequence ID" value="NZ_NHRJ02000006.1"/>
</dbReference>
<dbReference type="AlphaFoldDB" id="A0A2W1NM60"/>
<dbReference type="OrthoDB" id="214086at2"/>
<dbReference type="InterPro" id="IPR011711">
    <property type="entry name" value="GntR_C"/>
</dbReference>
<evidence type="ECO:0000313" key="5">
    <source>
        <dbReference type="EMBL" id="PZE20545.1"/>
    </source>
</evidence>
<dbReference type="SUPFAM" id="SSF46785">
    <property type="entry name" value="Winged helix' DNA-binding domain"/>
    <property type="match status" value="1"/>
</dbReference>
<dbReference type="Pfam" id="PF07729">
    <property type="entry name" value="FCD"/>
    <property type="match status" value="1"/>
</dbReference>
<reference evidence="5" key="1">
    <citation type="submission" date="2018-06" db="EMBL/GenBank/DDBJ databases">
        <title>Paenibacillus xerothermodurans sp. nov. an extremely dry heat resistant spore forming bacterium isolated from the soil of Cape Canaveral, Florida.</title>
        <authorList>
            <person name="Seuylemezian A."/>
            <person name="Kaur N."/>
            <person name="Patil P."/>
            <person name="Patil P."/>
            <person name="Mayilraj S."/>
            <person name="Vaishampayan P."/>
        </authorList>
    </citation>
    <scope>NUCLEOTIDE SEQUENCE [LARGE SCALE GENOMIC DNA]</scope>
    <source>
        <strain evidence="5">ATCC 27380</strain>
    </source>
</reference>
<dbReference type="PANTHER" id="PTHR43537:SF5">
    <property type="entry name" value="UXU OPERON TRANSCRIPTIONAL REGULATOR"/>
    <property type="match status" value="1"/>
</dbReference>
<dbReference type="SUPFAM" id="SSF48008">
    <property type="entry name" value="GntR ligand-binding domain-like"/>
    <property type="match status" value="1"/>
</dbReference>
<evidence type="ECO:0000256" key="1">
    <source>
        <dbReference type="ARBA" id="ARBA00023015"/>
    </source>
</evidence>
<dbReference type="Gene3D" id="1.20.120.530">
    <property type="entry name" value="GntR ligand-binding domain-like"/>
    <property type="match status" value="1"/>
</dbReference>
<name>A0A2W1NM60_PAEXE</name>
<evidence type="ECO:0000256" key="2">
    <source>
        <dbReference type="ARBA" id="ARBA00023125"/>
    </source>
</evidence>
<dbReference type="PROSITE" id="PS50949">
    <property type="entry name" value="HTH_GNTR"/>
    <property type="match status" value="1"/>
</dbReference>
<keyword evidence="2" id="KW-0238">DNA-binding</keyword>
<accession>A0A2W1NM60</accession>
<dbReference type="InterPro" id="IPR036390">
    <property type="entry name" value="WH_DNA-bd_sf"/>
</dbReference>
<proteinExistence type="predicted"/>
<gene>
    <name evidence="5" type="ORF">CBW46_012285</name>
</gene>
<dbReference type="PRINTS" id="PR00035">
    <property type="entry name" value="HTHGNTR"/>
</dbReference>
<evidence type="ECO:0000259" key="4">
    <source>
        <dbReference type="PROSITE" id="PS50949"/>
    </source>
</evidence>
<dbReference type="InterPro" id="IPR000524">
    <property type="entry name" value="Tscrpt_reg_HTH_GntR"/>
</dbReference>
<sequence>MNLGQKNYEIIADELQRMIQTERLKPGQKIDTIENLAAQYRVGRSTIREALSYLKAHGLIESKQGGGTYVAANALHSTLEQMKSANQEDLCKLMQMREIVEVGGVELAARYRTEADIADLSRSLQQMEDAIGNEEISQLHDANFHLSIARASQNPYLRTMMEGLSASLRDMMQASRRLWLRQVTQTPHLLVEEHKAIYEAIVQQDVRQASRMMKQHLEQVMQSLPH</sequence>
<keyword evidence="6" id="KW-1185">Reference proteome</keyword>
<dbReference type="GO" id="GO:0003700">
    <property type="term" value="F:DNA-binding transcription factor activity"/>
    <property type="evidence" value="ECO:0007669"/>
    <property type="project" value="InterPro"/>
</dbReference>
<dbReference type="PANTHER" id="PTHR43537">
    <property type="entry name" value="TRANSCRIPTIONAL REGULATOR, GNTR FAMILY"/>
    <property type="match status" value="1"/>
</dbReference>
<feature type="domain" description="HTH gntR-type" evidence="4">
    <location>
        <begin position="5"/>
        <end position="73"/>
    </location>
</feature>
<dbReference type="InterPro" id="IPR036388">
    <property type="entry name" value="WH-like_DNA-bd_sf"/>
</dbReference>
<organism evidence="5 6">
    <name type="scientific">Paenibacillus xerothermodurans</name>
    <dbReference type="NCBI Taxonomy" id="1977292"/>
    <lineage>
        <taxon>Bacteria</taxon>
        <taxon>Bacillati</taxon>
        <taxon>Bacillota</taxon>
        <taxon>Bacilli</taxon>
        <taxon>Bacillales</taxon>
        <taxon>Paenibacillaceae</taxon>
        <taxon>Paenibacillus</taxon>
    </lineage>
</organism>